<dbReference type="Proteomes" id="UP001293593">
    <property type="component" value="Unassembled WGS sequence"/>
</dbReference>
<proteinExistence type="predicted"/>
<reference evidence="1" key="1">
    <citation type="submission" date="2023-10" db="EMBL/GenBank/DDBJ databases">
        <title>Chromosome-level genome of the transformable northern wattle, Acacia crassicarpa.</title>
        <authorList>
            <person name="Massaro I."/>
            <person name="Sinha N.R."/>
            <person name="Poethig S."/>
            <person name="Leichty A.R."/>
        </authorList>
    </citation>
    <scope>NUCLEOTIDE SEQUENCE</scope>
    <source>
        <strain evidence="1">Acra3RX</strain>
        <tissue evidence="1">Leaf</tissue>
    </source>
</reference>
<dbReference type="PANTHER" id="PTHR48235">
    <property type="entry name" value="OS01G0916700 PROTEIN"/>
    <property type="match status" value="1"/>
</dbReference>
<keyword evidence="2" id="KW-1185">Reference proteome</keyword>
<accession>A0AAE1MKS4</accession>
<dbReference type="EMBL" id="JAWXYG010000007">
    <property type="protein sequence ID" value="KAK4268240.1"/>
    <property type="molecule type" value="Genomic_DNA"/>
</dbReference>
<name>A0AAE1MKS4_9FABA</name>
<protein>
    <submittedName>
        <fullName evidence="1">Uncharacterized protein</fullName>
    </submittedName>
</protein>
<evidence type="ECO:0000313" key="1">
    <source>
        <dbReference type="EMBL" id="KAK4268240.1"/>
    </source>
</evidence>
<dbReference type="PANTHER" id="PTHR48235:SF1">
    <property type="entry name" value="OS01G0916700 PROTEIN"/>
    <property type="match status" value="1"/>
</dbReference>
<evidence type="ECO:0000313" key="2">
    <source>
        <dbReference type="Proteomes" id="UP001293593"/>
    </source>
</evidence>
<organism evidence="1 2">
    <name type="scientific">Acacia crassicarpa</name>
    <name type="common">northern wattle</name>
    <dbReference type="NCBI Taxonomy" id="499986"/>
    <lineage>
        <taxon>Eukaryota</taxon>
        <taxon>Viridiplantae</taxon>
        <taxon>Streptophyta</taxon>
        <taxon>Embryophyta</taxon>
        <taxon>Tracheophyta</taxon>
        <taxon>Spermatophyta</taxon>
        <taxon>Magnoliopsida</taxon>
        <taxon>eudicotyledons</taxon>
        <taxon>Gunneridae</taxon>
        <taxon>Pentapetalae</taxon>
        <taxon>rosids</taxon>
        <taxon>fabids</taxon>
        <taxon>Fabales</taxon>
        <taxon>Fabaceae</taxon>
        <taxon>Caesalpinioideae</taxon>
        <taxon>mimosoid clade</taxon>
        <taxon>Acacieae</taxon>
        <taxon>Acacia</taxon>
    </lineage>
</organism>
<sequence>MPFSNTCQMSSQGFDHLRRHHHHHHHHHCHGVLSYCAFHNHYFHCHCHCHRHRQGSNIVTPLPPPQNPESFASFTVGNDSTRVAAEHKAVDGDATQISQEQEHLEVDEEEDEEPIFVLTDEWRDFFAKSEARRQQEKLLPKEGKK</sequence>
<dbReference type="AlphaFoldDB" id="A0AAE1MKS4"/>
<gene>
    <name evidence="1" type="ORF">QN277_024924</name>
</gene>
<comment type="caution">
    <text evidence="1">The sequence shown here is derived from an EMBL/GenBank/DDBJ whole genome shotgun (WGS) entry which is preliminary data.</text>
</comment>